<dbReference type="InterPro" id="IPR012766">
    <property type="entry name" value="Trehalose_OtsA"/>
</dbReference>
<name>A0A157Z8G5_9BURK</name>
<comment type="function">
    <text evidence="9">Probably involved in the osmoprotection via the biosynthesis of trehalose. Catalyzes the transfer of glucose from UDP-alpha-D-glucose (UDP-Glc) to D-glucose 6-phosphate (Glc-6-P) to form trehalose-6-phosphate. Acts with retention of the anomeric configuration of the UDP-sugar donor.</text>
</comment>
<evidence type="ECO:0000256" key="8">
    <source>
        <dbReference type="ARBA" id="ARBA00048039"/>
    </source>
</evidence>
<comment type="catalytic activity">
    <reaction evidence="8 9">
        <text>D-glucose 6-phosphate + UDP-alpha-D-glucose = alpha,alpha-trehalose 6-phosphate + UDP + H(+)</text>
        <dbReference type="Rhea" id="RHEA:18889"/>
        <dbReference type="ChEBI" id="CHEBI:15378"/>
        <dbReference type="ChEBI" id="CHEBI:58223"/>
        <dbReference type="ChEBI" id="CHEBI:58429"/>
        <dbReference type="ChEBI" id="CHEBI:58885"/>
        <dbReference type="ChEBI" id="CHEBI:61548"/>
        <dbReference type="EC" id="2.4.1.15"/>
    </reaction>
</comment>
<evidence type="ECO:0000313" key="10">
    <source>
        <dbReference type="EMBL" id="SAK41832.1"/>
    </source>
</evidence>
<dbReference type="AlphaFoldDB" id="A0A157Z8G5"/>
<dbReference type="GO" id="GO:0005992">
    <property type="term" value="P:trehalose biosynthetic process"/>
    <property type="evidence" value="ECO:0007669"/>
    <property type="project" value="UniProtKB-UniRule"/>
</dbReference>
<evidence type="ECO:0000256" key="4">
    <source>
        <dbReference type="ARBA" id="ARBA00012538"/>
    </source>
</evidence>
<evidence type="ECO:0000256" key="7">
    <source>
        <dbReference type="ARBA" id="ARBA00022679"/>
    </source>
</evidence>
<evidence type="ECO:0000256" key="1">
    <source>
        <dbReference type="ARBA" id="ARBA00005199"/>
    </source>
</evidence>
<dbReference type="InterPro" id="IPR001830">
    <property type="entry name" value="Glyco_trans_20"/>
</dbReference>
<evidence type="ECO:0000256" key="5">
    <source>
        <dbReference type="ARBA" id="ARBA00018539"/>
    </source>
</evidence>
<dbReference type="STRING" id="1777144.AWB83_00311"/>
<proteinExistence type="inferred from homology"/>
<gene>
    <name evidence="10" type="ORF">AWB83_00311</name>
</gene>
<dbReference type="Proteomes" id="UP000054978">
    <property type="component" value="Unassembled WGS sequence"/>
</dbReference>
<keyword evidence="7 9" id="KW-0808">Transferase</keyword>
<dbReference type="Pfam" id="PF00982">
    <property type="entry name" value="Glyco_transf_20"/>
    <property type="match status" value="1"/>
</dbReference>
<evidence type="ECO:0000313" key="11">
    <source>
        <dbReference type="Proteomes" id="UP000054978"/>
    </source>
</evidence>
<comment type="caution">
    <text evidence="10">The sequence shown here is derived from an EMBL/GenBank/DDBJ whole genome shotgun (WGS) entry which is preliminary data.</text>
</comment>
<accession>A0A157Z8G5</accession>
<dbReference type="NCBIfam" id="TIGR02400">
    <property type="entry name" value="trehalose_OtsA"/>
    <property type="match status" value="1"/>
</dbReference>
<dbReference type="PANTHER" id="PTHR10788:SF106">
    <property type="entry name" value="BCDNA.GH08860"/>
    <property type="match status" value="1"/>
</dbReference>
<keyword evidence="11" id="KW-1185">Reference proteome</keyword>
<evidence type="ECO:0000256" key="3">
    <source>
        <dbReference type="ARBA" id="ARBA00011881"/>
    </source>
</evidence>
<reference evidence="10" key="1">
    <citation type="submission" date="2016-01" db="EMBL/GenBank/DDBJ databases">
        <authorList>
            <person name="Peeters C."/>
        </authorList>
    </citation>
    <scope>NUCLEOTIDE SEQUENCE [LARGE SCALE GENOMIC DNA]</scope>
    <source>
        <strain evidence="10">LMG 29326</strain>
    </source>
</reference>
<dbReference type="OrthoDB" id="9815690at2"/>
<dbReference type="FunFam" id="3.40.50.2000:FF:000024">
    <property type="entry name" value="Trehalose-6-phosphate synthase"/>
    <property type="match status" value="1"/>
</dbReference>
<comment type="pathway">
    <text evidence="1 9">Glycan biosynthesis; trehalose biosynthesis.</text>
</comment>
<sequence length="460" mass="51751">MSRLIIVSNRVAPISEGGPAAGGLAVGVYDALKETGGMWFGWSGDVLAAPPDGIKLEEHGPVTFATIGLVRRDYDQYYRGFSNATLWPAFHYRPDLIEFDRHEYDGYCRVNRWLAAQLAPLLRPDDMIWVHDYHLIPFAQALRAQGVRNRIGFFLHIPFPASQILLSVPRHRELMEALCAFDLLGFQTEPDLRAFCEYIETEAGGTLGRDGAKPVEVRAFGQTLRAAAYPIGIYPDEIAALAKDGEDGRDVQIVKATLHERKLVMSVDRLDYSKGLVERFRAFERLIEHDSHQRNNVSFLQIAPPTRSDVDAYRDIRLQLEAESGRINGRYAELDWTPIRYIHRQYERPVLAALFREAHVGLVTPLRDGMNLVAKEYVSAQDPDDPGVLVLSQFAGAARELTAALIVNPLDIDGMADALATALGMPLAERKARYEEMYAQLRENNVSVWRDNFMRDLKAA</sequence>
<comment type="similarity">
    <text evidence="2 9">Belongs to the glycosyltransferase 20 family.</text>
</comment>
<dbReference type="SUPFAM" id="SSF53756">
    <property type="entry name" value="UDP-Glycosyltransferase/glycogen phosphorylase"/>
    <property type="match status" value="1"/>
</dbReference>
<evidence type="ECO:0000256" key="6">
    <source>
        <dbReference type="ARBA" id="ARBA00022676"/>
    </source>
</evidence>
<dbReference type="RefSeq" id="WP_087042488.1">
    <property type="nucleotide sequence ID" value="NZ_FCOB02000001.1"/>
</dbReference>
<organism evidence="10 11">
    <name type="scientific">Caballeronia ptereochthonis</name>
    <dbReference type="NCBI Taxonomy" id="1777144"/>
    <lineage>
        <taxon>Bacteria</taxon>
        <taxon>Pseudomonadati</taxon>
        <taxon>Pseudomonadota</taxon>
        <taxon>Betaproteobacteria</taxon>
        <taxon>Burkholderiales</taxon>
        <taxon>Burkholderiaceae</taxon>
        <taxon>Caballeronia</taxon>
    </lineage>
</organism>
<dbReference type="PANTHER" id="PTHR10788">
    <property type="entry name" value="TREHALOSE-6-PHOSPHATE SYNTHASE"/>
    <property type="match status" value="1"/>
</dbReference>
<dbReference type="GO" id="GO:0003825">
    <property type="term" value="F:alpha,alpha-trehalose-phosphate synthase (UDP-forming) activity"/>
    <property type="evidence" value="ECO:0007669"/>
    <property type="project" value="UniProtKB-UniRule"/>
</dbReference>
<dbReference type="EMBL" id="FCOB02000001">
    <property type="protein sequence ID" value="SAK41832.1"/>
    <property type="molecule type" value="Genomic_DNA"/>
</dbReference>
<evidence type="ECO:0000256" key="9">
    <source>
        <dbReference type="RuleBase" id="RU362045"/>
    </source>
</evidence>
<comment type="subunit">
    <text evidence="3 9">Homotetramer.</text>
</comment>
<dbReference type="Gene3D" id="3.40.50.2000">
    <property type="entry name" value="Glycogen Phosphorylase B"/>
    <property type="match status" value="2"/>
</dbReference>
<dbReference type="CDD" id="cd03788">
    <property type="entry name" value="GT20_TPS"/>
    <property type="match status" value="1"/>
</dbReference>
<evidence type="ECO:0000256" key="2">
    <source>
        <dbReference type="ARBA" id="ARBA00008799"/>
    </source>
</evidence>
<dbReference type="EC" id="2.4.1.15" evidence="4 9"/>
<keyword evidence="6 9" id="KW-0328">Glycosyltransferase</keyword>
<dbReference type="UniPathway" id="UPA00299"/>
<protein>
    <recommendedName>
        <fullName evidence="5 9">Trehalose-6-phosphate synthase</fullName>
        <ecNumber evidence="4 9">2.4.1.15</ecNumber>
    </recommendedName>
    <alternativeName>
        <fullName evidence="9">Osmoregulatory trehalose synthesis protein A</fullName>
    </alternativeName>
    <alternativeName>
        <fullName evidence="9">UDP-glucose-glucosephosphate glucosyltransferase</fullName>
    </alternativeName>
</protein>